<protein>
    <submittedName>
        <fullName evidence="1">Uncharacterized protein</fullName>
    </submittedName>
</protein>
<name>A0ACC0C646_CATRO</name>
<reference evidence="2" key="1">
    <citation type="journal article" date="2023" name="Nat. Plants">
        <title>Single-cell RNA sequencing provides a high-resolution roadmap for understanding the multicellular compartmentation of specialized metabolism.</title>
        <authorList>
            <person name="Sun S."/>
            <person name="Shen X."/>
            <person name="Li Y."/>
            <person name="Li Y."/>
            <person name="Wang S."/>
            <person name="Li R."/>
            <person name="Zhang H."/>
            <person name="Shen G."/>
            <person name="Guo B."/>
            <person name="Wei J."/>
            <person name="Xu J."/>
            <person name="St-Pierre B."/>
            <person name="Chen S."/>
            <person name="Sun C."/>
        </authorList>
    </citation>
    <scope>NUCLEOTIDE SEQUENCE [LARGE SCALE GENOMIC DNA]</scope>
</reference>
<dbReference type="Proteomes" id="UP001060085">
    <property type="component" value="Linkage Group LG01"/>
</dbReference>
<organism evidence="1 2">
    <name type="scientific">Catharanthus roseus</name>
    <name type="common">Madagascar periwinkle</name>
    <name type="synonym">Vinca rosea</name>
    <dbReference type="NCBI Taxonomy" id="4058"/>
    <lineage>
        <taxon>Eukaryota</taxon>
        <taxon>Viridiplantae</taxon>
        <taxon>Streptophyta</taxon>
        <taxon>Embryophyta</taxon>
        <taxon>Tracheophyta</taxon>
        <taxon>Spermatophyta</taxon>
        <taxon>Magnoliopsida</taxon>
        <taxon>eudicotyledons</taxon>
        <taxon>Gunneridae</taxon>
        <taxon>Pentapetalae</taxon>
        <taxon>asterids</taxon>
        <taxon>lamiids</taxon>
        <taxon>Gentianales</taxon>
        <taxon>Apocynaceae</taxon>
        <taxon>Rauvolfioideae</taxon>
        <taxon>Vinceae</taxon>
        <taxon>Catharanthinae</taxon>
        <taxon>Catharanthus</taxon>
    </lineage>
</organism>
<evidence type="ECO:0000313" key="1">
    <source>
        <dbReference type="EMBL" id="KAI5680438.1"/>
    </source>
</evidence>
<gene>
    <name evidence="1" type="ORF">M9H77_01665</name>
</gene>
<evidence type="ECO:0000313" key="2">
    <source>
        <dbReference type="Proteomes" id="UP001060085"/>
    </source>
</evidence>
<proteinExistence type="predicted"/>
<accession>A0ACC0C646</accession>
<sequence length="339" mass="39131">MKFCKKYEEYMQGQSQKKKLPGVGFKKLKKILKRCRREIPSRNLLLDHHPPAQVEVLPRDKSTCPHHCPVCDGTFFPSLLKEMSAVVDWFNLNAQRLLENHLASGFRKCFIWFKDKLQGNPNHAAFVQEGQDLVTYAIINAIAMRKILKKYDKIHYSTQGQAFKSQANNMHIEILQSPWLCELMAFHINLREVKDDRRKAAPAFFEGCSLVFKDEKPSILCELFDLVKLEIDLTCSICLDTVFDPVSLTCGHIFCYMCACKAGSVTTVDGLKAAHAKEKCPLCREGGVYEDAVHLDELNILLKRSCPEYWKERLQIERVERVRQAKEHWESQCRLFTGM</sequence>
<dbReference type="EMBL" id="CM044701">
    <property type="protein sequence ID" value="KAI5680438.1"/>
    <property type="molecule type" value="Genomic_DNA"/>
</dbReference>
<comment type="caution">
    <text evidence="1">The sequence shown here is derived from an EMBL/GenBank/DDBJ whole genome shotgun (WGS) entry which is preliminary data.</text>
</comment>
<keyword evidence="2" id="KW-1185">Reference proteome</keyword>